<dbReference type="Proteomes" id="UP001497700">
    <property type="component" value="Unassembled WGS sequence"/>
</dbReference>
<evidence type="ECO:0000313" key="1">
    <source>
        <dbReference type="EMBL" id="KAI4869690.1"/>
    </source>
</evidence>
<keyword evidence="2" id="KW-1185">Reference proteome</keyword>
<sequence>MHHLRLFLYKAGMIWPEEFDILQHVHRDAKVLFALKKTVTITTETQQLTTASKKAVDETLASIFSDALHPTVLQILTEQHRALDFLTALQLYNPLAAKLGERTFFRLFGVLVEARLAWKTNPRMPFDVNQHCLLAKSIDGFLQQAPSWTNAELDIYEAVGGYDSEDDDGGENEPDESMSGEQAVEAARMAMERMEVDNEEKEEGGEGQDHPVEKDDEGYAEAVDEITRGMDYMDIDE</sequence>
<protein>
    <submittedName>
        <fullName evidence="1">Uncharacterized protein</fullName>
    </submittedName>
</protein>
<organism evidence="1 2">
    <name type="scientific">Hypoxylon rubiginosum</name>
    <dbReference type="NCBI Taxonomy" id="110542"/>
    <lineage>
        <taxon>Eukaryota</taxon>
        <taxon>Fungi</taxon>
        <taxon>Dikarya</taxon>
        <taxon>Ascomycota</taxon>
        <taxon>Pezizomycotina</taxon>
        <taxon>Sordariomycetes</taxon>
        <taxon>Xylariomycetidae</taxon>
        <taxon>Xylariales</taxon>
        <taxon>Hypoxylaceae</taxon>
        <taxon>Hypoxylon</taxon>
    </lineage>
</organism>
<gene>
    <name evidence="1" type="ORF">F4820DRAFT_405672</name>
</gene>
<name>A0ACB9ZFV4_9PEZI</name>
<evidence type="ECO:0000313" key="2">
    <source>
        <dbReference type="Proteomes" id="UP001497700"/>
    </source>
</evidence>
<proteinExistence type="predicted"/>
<reference evidence="1 2" key="1">
    <citation type="journal article" date="2022" name="New Phytol.">
        <title>Ecological generalism drives hyperdiversity of secondary metabolite gene clusters in xylarialean endophytes.</title>
        <authorList>
            <person name="Franco M.E.E."/>
            <person name="Wisecaver J.H."/>
            <person name="Arnold A.E."/>
            <person name="Ju Y.M."/>
            <person name="Slot J.C."/>
            <person name="Ahrendt S."/>
            <person name="Moore L.P."/>
            <person name="Eastman K.E."/>
            <person name="Scott K."/>
            <person name="Konkel Z."/>
            <person name="Mondo S.J."/>
            <person name="Kuo A."/>
            <person name="Hayes R.D."/>
            <person name="Haridas S."/>
            <person name="Andreopoulos B."/>
            <person name="Riley R."/>
            <person name="LaButti K."/>
            <person name="Pangilinan J."/>
            <person name="Lipzen A."/>
            <person name="Amirebrahimi M."/>
            <person name="Yan J."/>
            <person name="Adam C."/>
            <person name="Keymanesh K."/>
            <person name="Ng V."/>
            <person name="Louie K."/>
            <person name="Northen T."/>
            <person name="Drula E."/>
            <person name="Henrissat B."/>
            <person name="Hsieh H.M."/>
            <person name="Youens-Clark K."/>
            <person name="Lutzoni F."/>
            <person name="Miadlikowska J."/>
            <person name="Eastwood D.C."/>
            <person name="Hamelin R.C."/>
            <person name="Grigoriev I.V."/>
            <person name="U'Ren J.M."/>
        </authorList>
    </citation>
    <scope>NUCLEOTIDE SEQUENCE [LARGE SCALE GENOMIC DNA]</scope>
    <source>
        <strain evidence="1 2">CBS 119005</strain>
    </source>
</reference>
<accession>A0ACB9ZFV4</accession>
<comment type="caution">
    <text evidence="1">The sequence shown here is derived from an EMBL/GenBank/DDBJ whole genome shotgun (WGS) entry which is preliminary data.</text>
</comment>
<dbReference type="EMBL" id="MU393428">
    <property type="protein sequence ID" value="KAI4869690.1"/>
    <property type="molecule type" value="Genomic_DNA"/>
</dbReference>